<dbReference type="GO" id="GO:0005524">
    <property type="term" value="F:ATP binding"/>
    <property type="evidence" value="ECO:0007669"/>
    <property type="project" value="InterPro"/>
</dbReference>
<gene>
    <name evidence="2" type="ORF">CERSUDRAFT_119126</name>
</gene>
<dbReference type="OrthoDB" id="2804215at2759"/>
<name>M2QJ62_CERS8</name>
<protein>
    <recommendedName>
        <fullName evidence="1">Protein kinase domain-containing protein</fullName>
    </recommendedName>
</protein>
<sequence length="405" mass="45147">MEYCSKVSHYLSPSIAPVVAEQRTNGHPIAHACETNSGERDESNINVVIRVLDDGLLEAQSILTTADEADPPSLKLLIDLFDQSVDLPGVPPELNLHWVQTLRRLCVKGGTLPTSCTIERDALEVLGRYPVAGGGYADVWRGKMGSRKVAIKALRLRYEDGERLVRKNFCQEVLIWKRLTHKNIVAFLGINTTKFALGIVSEWMENDNVTRYLLETPTANRRSLLLDVSYGLQYLHSVDLLHGDLKCANILVDEEDHARIADFGLSAIVHDPNLMPSQASITNGSVRWMAPELFDPEDVGLDRALPTKATDVYSLGVVMWEMFSGRPPFPECRMDAAVIYRVLSGARPKRQLEMTAKGLTDSLWALMQQCWNADRSQRPLIKDVINRLSQEVSTPVSQTADIPSS</sequence>
<proteinExistence type="predicted"/>
<dbReference type="InterPro" id="IPR011009">
    <property type="entry name" value="Kinase-like_dom_sf"/>
</dbReference>
<reference evidence="2 3" key="1">
    <citation type="journal article" date="2012" name="Proc. Natl. Acad. Sci. U.S.A.">
        <title>Comparative genomics of Ceriporiopsis subvermispora and Phanerochaete chrysosporium provide insight into selective ligninolysis.</title>
        <authorList>
            <person name="Fernandez-Fueyo E."/>
            <person name="Ruiz-Duenas F.J."/>
            <person name="Ferreira P."/>
            <person name="Floudas D."/>
            <person name="Hibbett D.S."/>
            <person name="Canessa P."/>
            <person name="Larrondo L.F."/>
            <person name="James T.Y."/>
            <person name="Seelenfreund D."/>
            <person name="Lobos S."/>
            <person name="Polanco R."/>
            <person name="Tello M."/>
            <person name="Honda Y."/>
            <person name="Watanabe T."/>
            <person name="Watanabe T."/>
            <person name="Ryu J.S."/>
            <person name="Kubicek C.P."/>
            <person name="Schmoll M."/>
            <person name="Gaskell J."/>
            <person name="Hammel K.E."/>
            <person name="St John F.J."/>
            <person name="Vanden Wymelenberg A."/>
            <person name="Sabat G."/>
            <person name="Splinter BonDurant S."/>
            <person name="Syed K."/>
            <person name="Yadav J.S."/>
            <person name="Doddapaneni H."/>
            <person name="Subramanian V."/>
            <person name="Lavin J.L."/>
            <person name="Oguiza J.A."/>
            <person name="Perez G."/>
            <person name="Pisabarro A.G."/>
            <person name="Ramirez L."/>
            <person name="Santoyo F."/>
            <person name="Master E."/>
            <person name="Coutinho P.M."/>
            <person name="Henrissat B."/>
            <person name="Lombard V."/>
            <person name="Magnuson J.K."/>
            <person name="Kuees U."/>
            <person name="Hori C."/>
            <person name="Igarashi K."/>
            <person name="Samejima M."/>
            <person name="Held B.W."/>
            <person name="Barry K.W."/>
            <person name="LaButti K.M."/>
            <person name="Lapidus A."/>
            <person name="Lindquist E.A."/>
            <person name="Lucas S.M."/>
            <person name="Riley R."/>
            <person name="Salamov A.A."/>
            <person name="Hoffmeister D."/>
            <person name="Schwenk D."/>
            <person name="Hadar Y."/>
            <person name="Yarden O."/>
            <person name="de Vries R.P."/>
            <person name="Wiebenga A."/>
            <person name="Stenlid J."/>
            <person name="Eastwood D."/>
            <person name="Grigoriev I.V."/>
            <person name="Berka R.M."/>
            <person name="Blanchette R.A."/>
            <person name="Kersten P."/>
            <person name="Martinez A.T."/>
            <person name="Vicuna R."/>
            <person name="Cullen D."/>
        </authorList>
    </citation>
    <scope>NUCLEOTIDE SEQUENCE [LARGE SCALE GENOMIC DNA]</scope>
    <source>
        <strain evidence="2 3">B</strain>
    </source>
</reference>
<keyword evidence="3" id="KW-1185">Reference proteome</keyword>
<dbReference type="PROSITE" id="PS50011">
    <property type="entry name" value="PROTEIN_KINASE_DOM"/>
    <property type="match status" value="1"/>
</dbReference>
<dbReference type="InterPro" id="IPR051681">
    <property type="entry name" value="Ser/Thr_Kinases-Pseudokinases"/>
</dbReference>
<dbReference type="AlphaFoldDB" id="M2QJ62"/>
<dbReference type="EMBL" id="KB445813">
    <property type="protein sequence ID" value="EMD32155.1"/>
    <property type="molecule type" value="Genomic_DNA"/>
</dbReference>
<dbReference type="Pfam" id="PF07714">
    <property type="entry name" value="PK_Tyr_Ser-Thr"/>
    <property type="match status" value="1"/>
</dbReference>
<organism evidence="2 3">
    <name type="scientific">Ceriporiopsis subvermispora (strain B)</name>
    <name type="common">White-rot fungus</name>
    <name type="synonym">Gelatoporia subvermispora</name>
    <dbReference type="NCBI Taxonomy" id="914234"/>
    <lineage>
        <taxon>Eukaryota</taxon>
        <taxon>Fungi</taxon>
        <taxon>Dikarya</taxon>
        <taxon>Basidiomycota</taxon>
        <taxon>Agaricomycotina</taxon>
        <taxon>Agaricomycetes</taxon>
        <taxon>Polyporales</taxon>
        <taxon>Gelatoporiaceae</taxon>
        <taxon>Gelatoporia</taxon>
    </lineage>
</organism>
<feature type="domain" description="Protein kinase" evidence="1">
    <location>
        <begin position="125"/>
        <end position="392"/>
    </location>
</feature>
<dbReference type="STRING" id="914234.M2QJ62"/>
<dbReference type="Proteomes" id="UP000016930">
    <property type="component" value="Unassembled WGS sequence"/>
</dbReference>
<dbReference type="InterPro" id="IPR000719">
    <property type="entry name" value="Prot_kinase_dom"/>
</dbReference>
<dbReference type="InterPro" id="IPR008271">
    <property type="entry name" value="Ser/Thr_kinase_AS"/>
</dbReference>
<dbReference type="HOGENOM" id="CLU_000288_7_18_1"/>
<dbReference type="PROSITE" id="PS00108">
    <property type="entry name" value="PROTEIN_KINASE_ST"/>
    <property type="match status" value="1"/>
</dbReference>
<accession>M2QJ62</accession>
<dbReference type="SUPFAM" id="SSF56112">
    <property type="entry name" value="Protein kinase-like (PK-like)"/>
    <property type="match status" value="1"/>
</dbReference>
<dbReference type="Gene3D" id="1.10.510.10">
    <property type="entry name" value="Transferase(Phosphotransferase) domain 1"/>
    <property type="match status" value="1"/>
</dbReference>
<evidence type="ECO:0000313" key="2">
    <source>
        <dbReference type="EMBL" id="EMD32155.1"/>
    </source>
</evidence>
<dbReference type="GO" id="GO:0004674">
    <property type="term" value="F:protein serine/threonine kinase activity"/>
    <property type="evidence" value="ECO:0007669"/>
    <property type="project" value="TreeGrafter"/>
</dbReference>
<dbReference type="InterPro" id="IPR001245">
    <property type="entry name" value="Ser-Thr/Tyr_kinase_cat_dom"/>
</dbReference>
<evidence type="ECO:0000259" key="1">
    <source>
        <dbReference type="PROSITE" id="PS50011"/>
    </source>
</evidence>
<dbReference type="SMART" id="SM00220">
    <property type="entry name" value="S_TKc"/>
    <property type="match status" value="1"/>
</dbReference>
<evidence type="ECO:0000313" key="3">
    <source>
        <dbReference type="Proteomes" id="UP000016930"/>
    </source>
</evidence>
<dbReference type="PANTHER" id="PTHR44329">
    <property type="entry name" value="SERINE/THREONINE-PROTEIN KINASE TNNI3K-RELATED"/>
    <property type="match status" value="1"/>
</dbReference>